<evidence type="ECO:0000256" key="1">
    <source>
        <dbReference type="SAM" id="Phobius"/>
    </source>
</evidence>
<comment type="caution">
    <text evidence="3">The sequence shown here is derived from an EMBL/GenBank/DDBJ whole genome shotgun (WGS) entry which is preliminary data.</text>
</comment>
<feature type="chain" id="PRO_5042146595" evidence="2">
    <location>
        <begin position="22"/>
        <end position="267"/>
    </location>
</feature>
<evidence type="ECO:0000313" key="3">
    <source>
        <dbReference type="EMBL" id="GMH31817.1"/>
    </source>
</evidence>
<organism evidence="3 4">
    <name type="scientific">Nepenthes gracilis</name>
    <name type="common">Slender pitcher plant</name>
    <dbReference type="NCBI Taxonomy" id="150966"/>
    <lineage>
        <taxon>Eukaryota</taxon>
        <taxon>Viridiplantae</taxon>
        <taxon>Streptophyta</taxon>
        <taxon>Embryophyta</taxon>
        <taxon>Tracheophyta</taxon>
        <taxon>Spermatophyta</taxon>
        <taxon>Magnoliopsida</taxon>
        <taxon>eudicotyledons</taxon>
        <taxon>Gunneridae</taxon>
        <taxon>Pentapetalae</taxon>
        <taxon>Caryophyllales</taxon>
        <taxon>Nepenthaceae</taxon>
        <taxon>Nepenthes</taxon>
    </lineage>
</organism>
<reference evidence="3" key="1">
    <citation type="submission" date="2023-05" db="EMBL/GenBank/DDBJ databases">
        <title>Nepenthes gracilis genome sequencing.</title>
        <authorList>
            <person name="Fukushima K."/>
        </authorList>
    </citation>
    <scope>NUCLEOTIDE SEQUENCE</scope>
    <source>
        <strain evidence="3">SING2019-196</strain>
    </source>
</reference>
<feature type="transmembrane region" description="Helical" evidence="1">
    <location>
        <begin position="163"/>
        <end position="182"/>
    </location>
</feature>
<evidence type="ECO:0000256" key="2">
    <source>
        <dbReference type="SAM" id="SignalP"/>
    </source>
</evidence>
<proteinExistence type="predicted"/>
<gene>
    <name evidence="3" type="ORF">Nepgr_033661</name>
</gene>
<keyword evidence="1" id="KW-1133">Transmembrane helix</keyword>
<accession>A0AAD3TMV9</accession>
<feature type="signal peptide" evidence="2">
    <location>
        <begin position="1"/>
        <end position="21"/>
    </location>
</feature>
<keyword evidence="4" id="KW-1185">Reference proteome</keyword>
<dbReference type="Proteomes" id="UP001279734">
    <property type="component" value="Unassembled WGS sequence"/>
</dbReference>
<keyword evidence="1" id="KW-0472">Membrane</keyword>
<dbReference type="EMBL" id="BSYO01000041">
    <property type="protein sequence ID" value="GMH31817.1"/>
    <property type="molecule type" value="Genomic_DNA"/>
</dbReference>
<dbReference type="AlphaFoldDB" id="A0AAD3TMV9"/>
<name>A0AAD3TMV9_NEPGR</name>
<evidence type="ECO:0000313" key="4">
    <source>
        <dbReference type="Proteomes" id="UP001279734"/>
    </source>
</evidence>
<sequence length="267" mass="28927">MCSSLMFFVMLMAQMMSSGEAHDGEVGNPSNVQARRATLRGVGAEDGAAGLGLWSTLLSGLVVPIYRPGWDFEVVIDYAVQSSLWSLGRSLSFLLCKAAITVLYGYELDDVSTLLVTGFFFVAGQPIVVVFIKLPVVFWAGLVCCGRSHLTPAADLICRFETVLFGNFAISIGVSASCAVLICSACKVVSFWRRGLNIGVNVRFCRSRLRLTWAVCFSVWSRLAHFLGEFYAGLVEDLIPVSQGGTSTAIQWYAIESKPNYLLGGCG</sequence>
<keyword evidence="2" id="KW-0732">Signal</keyword>
<protein>
    <submittedName>
        <fullName evidence="3">Uncharacterized protein</fullName>
    </submittedName>
</protein>
<feature type="transmembrane region" description="Helical" evidence="1">
    <location>
        <begin position="118"/>
        <end position="142"/>
    </location>
</feature>
<keyword evidence="1" id="KW-0812">Transmembrane</keyword>